<dbReference type="Gene3D" id="3.50.50.60">
    <property type="entry name" value="FAD/NAD(P)-binding domain"/>
    <property type="match status" value="1"/>
</dbReference>
<dbReference type="InterPro" id="IPR055178">
    <property type="entry name" value="RsdA/BaiN/AoA(So)-like_dom"/>
</dbReference>
<dbReference type="InterPro" id="IPR057661">
    <property type="entry name" value="RsdA/BaiN/AoA(So)_Rossmann"/>
</dbReference>
<name>A0A1M7C7Z1_9BACT</name>
<dbReference type="SUPFAM" id="SSF51905">
    <property type="entry name" value="FAD/NAD(P)-binding domain"/>
    <property type="match status" value="1"/>
</dbReference>
<keyword evidence="3" id="KW-0274">FAD</keyword>
<dbReference type="InterPro" id="IPR023166">
    <property type="entry name" value="BaiN-like_dom_sf"/>
</dbReference>
<evidence type="ECO:0000259" key="5">
    <source>
        <dbReference type="Pfam" id="PF22780"/>
    </source>
</evidence>
<dbReference type="PANTHER" id="PTHR42887">
    <property type="entry name" value="OS12G0638800 PROTEIN"/>
    <property type="match status" value="1"/>
</dbReference>
<protein>
    <recommendedName>
        <fullName evidence="8">Flavoprotein, HI0933 family</fullName>
    </recommendedName>
</protein>
<dbReference type="Pfam" id="PF22780">
    <property type="entry name" value="HI0933_like_1st"/>
    <property type="match status" value="1"/>
</dbReference>
<evidence type="ECO:0000256" key="2">
    <source>
        <dbReference type="ARBA" id="ARBA00022630"/>
    </source>
</evidence>
<evidence type="ECO:0000313" key="6">
    <source>
        <dbReference type="EMBL" id="SHL63303.1"/>
    </source>
</evidence>
<dbReference type="SUPFAM" id="SSF160996">
    <property type="entry name" value="HI0933 insert domain-like"/>
    <property type="match status" value="1"/>
</dbReference>
<proteinExistence type="predicted"/>
<evidence type="ECO:0000259" key="4">
    <source>
        <dbReference type="Pfam" id="PF03486"/>
    </source>
</evidence>
<dbReference type="Gene3D" id="1.10.8.260">
    <property type="entry name" value="HI0933 insert domain-like"/>
    <property type="match status" value="1"/>
</dbReference>
<dbReference type="Gene3D" id="2.40.30.10">
    <property type="entry name" value="Translation factors"/>
    <property type="match status" value="1"/>
</dbReference>
<comment type="cofactor">
    <cofactor evidence="1">
        <name>FAD</name>
        <dbReference type="ChEBI" id="CHEBI:57692"/>
    </cofactor>
</comment>
<evidence type="ECO:0000256" key="3">
    <source>
        <dbReference type="ARBA" id="ARBA00022827"/>
    </source>
</evidence>
<reference evidence="6 7" key="1">
    <citation type="submission" date="2016-11" db="EMBL/GenBank/DDBJ databases">
        <authorList>
            <person name="Jaros S."/>
            <person name="Januszkiewicz K."/>
            <person name="Wedrychowicz H."/>
        </authorList>
    </citation>
    <scope>NUCLEOTIDE SEQUENCE [LARGE SCALE GENOMIC DNA]</scope>
    <source>
        <strain evidence="6 7">DSM 27406</strain>
    </source>
</reference>
<evidence type="ECO:0000256" key="1">
    <source>
        <dbReference type="ARBA" id="ARBA00001974"/>
    </source>
</evidence>
<organism evidence="6 7">
    <name type="scientific">Chitinophaga jiangningensis</name>
    <dbReference type="NCBI Taxonomy" id="1419482"/>
    <lineage>
        <taxon>Bacteria</taxon>
        <taxon>Pseudomonadati</taxon>
        <taxon>Bacteroidota</taxon>
        <taxon>Chitinophagia</taxon>
        <taxon>Chitinophagales</taxon>
        <taxon>Chitinophagaceae</taxon>
        <taxon>Chitinophaga</taxon>
    </lineage>
</organism>
<gene>
    <name evidence="6" type="ORF">SAMN05444266_104227</name>
</gene>
<dbReference type="NCBIfam" id="TIGR00275">
    <property type="entry name" value="aminoacetone oxidase family FAD-binding enzyme"/>
    <property type="match status" value="1"/>
</dbReference>
<evidence type="ECO:0000313" key="7">
    <source>
        <dbReference type="Proteomes" id="UP000184420"/>
    </source>
</evidence>
<dbReference type="InterPro" id="IPR036188">
    <property type="entry name" value="FAD/NAD-bd_sf"/>
</dbReference>
<dbReference type="PANTHER" id="PTHR42887:SF2">
    <property type="entry name" value="OS12G0638800 PROTEIN"/>
    <property type="match status" value="1"/>
</dbReference>
<dbReference type="AlphaFoldDB" id="A0A1M7C7Z1"/>
<dbReference type="STRING" id="1419482.SAMN05444266_104227"/>
<dbReference type="EMBL" id="FRBL01000004">
    <property type="protein sequence ID" value="SHL63303.1"/>
    <property type="molecule type" value="Genomic_DNA"/>
</dbReference>
<feature type="domain" description="RsdA/BaiN/AoA(So)-like insert" evidence="5">
    <location>
        <begin position="205"/>
        <end position="364"/>
    </location>
</feature>
<sequence>MRKYWIFFNKILMSFKGKRLVVTGGGAAGFFCAVNAARMNPHLEVWLLEKTGKLLSKVKVSGGGRCNVTHNASDISYMAKRYPRGGNFVKKAFGQFFVPDTISWYGERGVKLKAEDDGRMFPVTDSSQTIIDCLLREADKYLVNIRTNVEVLALERRDNGGWKLTLSQGPAIEADFVCIAAGGYAQEGKFQWLKQIGHTVVPPAPSLFTFNMPGNPITQLMGVATDAIVKIAGTKLQQQGPLLITHWGMSGPAVLRLSAWGARELQDMQYTCTAIVNWLPSYNENSLREDWQSLRFELGKQKIYNKNPFQLPQRLWHFLLQQAGIGEELRWADVPAKEQNKLQKMLVAMEFPVKGKTTFKEEFVTCGGVTLSEIDPATMQSRIAPGLYFAGEVMDVDGVTGGFNFQHAWTSGFIAAKSISSI</sequence>
<dbReference type="Pfam" id="PF03486">
    <property type="entry name" value="HI0933_like"/>
    <property type="match status" value="1"/>
</dbReference>
<keyword evidence="7" id="KW-1185">Reference proteome</keyword>
<keyword evidence="2" id="KW-0285">Flavoprotein</keyword>
<accession>A0A1M7C7Z1</accession>
<dbReference type="InterPro" id="IPR004792">
    <property type="entry name" value="BaiN-like"/>
</dbReference>
<dbReference type="Proteomes" id="UP000184420">
    <property type="component" value="Unassembled WGS sequence"/>
</dbReference>
<evidence type="ECO:0008006" key="8">
    <source>
        <dbReference type="Google" id="ProtNLM"/>
    </source>
</evidence>
<feature type="domain" description="RsdA/BaiN/AoA(So)-like Rossmann fold-like" evidence="4">
    <location>
        <begin position="19"/>
        <end position="417"/>
    </location>
</feature>